<feature type="compositionally biased region" description="Polar residues" evidence="1">
    <location>
        <begin position="1504"/>
        <end position="1514"/>
    </location>
</feature>
<reference evidence="3" key="1">
    <citation type="submission" date="2025-08" db="UniProtKB">
        <authorList>
            <consortium name="RefSeq"/>
        </authorList>
    </citation>
    <scope>IDENTIFICATION</scope>
    <source>
        <tissue evidence="3">Silk gland</tissue>
    </source>
</reference>
<evidence type="ECO:0000313" key="3">
    <source>
        <dbReference type="RefSeq" id="XP_028039855.1"/>
    </source>
</evidence>
<gene>
    <name evidence="3" type="primary">LOC114250255</name>
</gene>
<proteinExistence type="predicted"/>
<accession>A0A6J2KD21</accession>
<dbReference type="OrthoDB" id="6932257at2759"/>
<name>A0A6J2KD21_BOMMA</name>
<dbReference type="Proteomes" id="UP000504629">
    <property type="component" value="Unplaced"/>
</dbReference>
<evidence type="ECO:0000256" key="1">
    <source>
        <dbReference type="SAM" id="MobiDB-lite"/>
    </source>
</evidence>
<dbReference type="GeneID" id="114250255"/>
<keyword evidence="2" id="KW-1185">Reference proteome</keyword>
<feature type="compositionally biased region" description="Polar residues" evidence="1">
    <location>
        <begin position="1887"/>
        <end position="1900"/>
    </location>
</feature>
<organism evidence="2 3">
    <name type="scientific">Bombyx mandarina</name>
    <name type="common">Wild silk moth</name>
    <name type="synonym">Wild silkworm</name>
    <dbReference type="NCBI Taxonomy" id="7092"/>
    <lineage>
        <taxon>Eukaryota</taxon>
        <taxon>Metazoa</taxon>
        <taxon>Ecdysozoa</taxon>
        <taxon>Arthropoda</taxon>
        <taxon>Hexapoda</taxon>
        <taxon>Insecta</taxon>
        <taxon>Pterygota</taxon>
        <taxon>Neoptera</taxon>
        <taxon>Endopterygota</taxon>
        <taxon>Lepidoptera</taxon>
        <taxon>Glossata</taxon>
        <taxon>Ditrysia</taxon>
        <taxon>Bombycoidea</taxon>
        <taxon>Bombycidae</taxon>
        <taxon>Bombycinae</taxon>
        <taxon>Bombyx</taxon>
    </lineage>
</organism>
<feature type="compositionally biased region" description="Basic and acidic residues" evidence="1">
    <location>
        <begin position="1470"/>
        <end position="1482"/>
    </location>
</feature>
<dbReference type="KEGG" id="bman:114250255"/>
<sequence>MIKMAATETVNELLQDTLKNTINSAATRESQAKASRIPIKLQSSIARGQTRRDRHIICSYWSKKDADDAGVNQTINVRYFNNMRSFKDKIKSYYSCNQNQCAATKERLEQHQQRHCKHDRNKFVRKEKQHLNKNQYKSLDGLISVTSIKPNVSFVKKSDARLGTHTSRSIPTVDVSNEEYIVDKSHAQNMNLVEDCVELKEPSNLTIEYATTSYSYKDKLQTEITKLISELKLNPDSGAISKLNREEQESSLNYFVETIYRDINEVNDPNYEHKLKSEIVKYLNKLNNQPPPCGVNPDLSITNIFHDLKDKILTLNRDFNVNNETMDKDVASINEYITYGQIPYNPSVSMNTDGLISEMNIPDKKWKVSAVNSLSKSTKNEMDFDVDLERSLSKEIQIVLNKIGFQLPKVEIADVISKLIVNAISRKADVKSVKKDICNALHSYVDLSRTKEEGLADFLLDNVTLKIDDISCEFKHSSFTPQLSGIVTVYTSKEKISPTALGYLTTSTPKKKRKKKDIPKMNKEETEYYDLVVELVTEWMDTLPKKFNNREEKLFKDTMIKDLTGCLVDEIKAEQIYPKNELELYLKSAMIKWVQKFSIYETAEESLDKIDELYNKIIKLPTPDLTKPHHGNRQVMENLKYIERGNLMKPDYIPAGGLHIEDEISIWVNEQPDDIYTFKDRTVRNKMIHDLAETIHKLLVDKRPEKEIQEEVEKWLVNVIGDDEKAHIQELVESLKDRVKNMPLQEDLEKNIQDRIQTEEAQRTFKLKKLASNLEQPSVEYVDPNTTMQEFVTKFVEHYCNTSDQQLRGALGYLLKRELIKLSAPTRKELYDNLSKSKPTVDFLPEKFFTELDYMRIVSDWLNTLPLHSSYRCRGNNHRIEFITNVVSYIVDIEEERKINPDAMNYDKYLADIIDTYIRLLAIPEPQQYAMRWEIKELLSSIAEFRNKSQSKTTALPPDPINLDDIISEFIQRYAVDEDDPLKIEVWTIRLLEEAKRIINGTSNPEALSKTQVYNHLHEVAEPGHETIKRFEYELDYIEEITDWLQNLPLLPITNDSEEENRAIMISELSEKIYDHYVRKDRTADATRADTDFAEYVKKWIERLPMDKNQESVIIPVVMQQLINRIEKSSKQRNSRSSLLNLSSIKQKNSAPVKCKTSCPKNKQYQKDPGKFLLEELNKFANGLSIKSENDEINKPDKDKFVNMLFKKIGDLNNDPKVFNNDFLYKEMLTNTVDCHLQDISELPKNINKLKSTLINNVIDLTNAIKEKIAGDIYKQSLQEALDASIPNPLPKQAYDPGFEIYKIRLVEMFILENFDHSNDDLKEIYEQRLKKAIDKYFQSARNKNALPLSKEQIYNELYSSLFKVPIPNETSVIELLEEVKLRCEIDAWFESLPIKSTDDVIVLLQWDKLLSTLAKRICEIERIEQKPDDKIRREINKLLEKLPLLPNNNIDDQVDKLCVALKSNTDRRKITSKDRRKDSKGKSKSKSKTKSSSSSTGLDNKIETGSTPTTGSPHVNIDDQLKKSPVDLIIEIVNKWCNDLPLPCATPQEMEVANEIKQFVFLKIIMKVSELNCDAKIFANDYLYNVLLDEELDKILSALPQSYELQQSKEDRKRVLKENIINTKCFIAEEKARYDYKQSLKDTVKSVLEEPKNLTQGEACDFNTLVEEIINDFLLYYHYQGTEIQDKQEFKTKLYEAVVRYFMNLDTKGNIQHLDPLMVRNQLISELAKVPVPSQAVVFEELREIVLKSDVNDFFNELAVSEKDSENGSEKAKLKNHLKITLTNKLLDLQRNGFNEANDSKIRSEINSCLQKLSKEVNPALVNKFINKLTGRMKKIVPLRDVEDQSMRNRMQSTNQSIAYNWHRKPESLNPSITSHKPRQIRADDTWSSSRKTPQSSYNIEGINPRSLQGTITSFPGFEARVIMSSTKDNRQLSNKSAVNINTEKINSARALPSSGPDPETILETDLQRLLPPFRDYFAEFKAKVREVGTNELQSVPVKGVAPKKQNVQMKKTRFSRESTDEESVCLCVRRKLRNNNRPRYLRKLFCDDFDDCRPWLRTRCRMPLTGILFF</sequence>
<feature type="region of interest" description="Disordered" evidence="1">
    <location>
        <begin position="1470"/>
        <end position="1519"/>
    </location>
</feature>
<protein>
    <submittedName>
        <fullName evidence="3">Uncharacterized protein LOC114250255 isoform X1</fullName>
    </submittedName>
</protein>
<evidence type="ECO:0000313" key="2">
    <source>
        <dbReference type="Proteomes" id="UP000504629"/>
    </source>
</evidence>
<dbReference type="RefSeq" id="XP_028039855.1">
    <property type="nucleotide sequence ID" value="XM_028184054.1"/>
</dbReference>
<feature type="region of interest" description="Disordered" evidence="1">
    <location>
        <begin position="1870"/>
        <end position="1907"/>
    </location>
</feature>